<evidence type="ECO:0000256" key="12">
    <source>
        <dbReference type="ARBA" id="ARBA00025401"/>
    </source>
</evidence>
<evidence type="ECO:0000256" key="4">
    <source>
        <dbReference type="ARBA" id="ARBA00022490"/>
    </source>
</evidence>
<dbReference type="EMBL" id="VKKG01000006">
    <property type="protein sequence ID" value="TRY16972.1"/>
    <property type="molecule type" value="Genomic_DNA"/>
</dbReference>
<sequence>MFVTELSLTDFRNYTEAKLELSAGVNVFVGSNGQGKTNLVEAVEYLSTMTSHRVAATAPLIRAGCDSAIARARVQRGLDDDRVISIELEIASGKSNVARLNRAPVPRSRDIVGALRTVVFSPMDLVIVRGDPSDRRAWLDSLVVTRWPRMAGVKQDHDKVLKQRNALLKSMSGRSMRPARGDEESTLEVWNEQLAMIGAELLHARLDTLADVLPHARAAYEGIAPVNNRIDARYKASLDLDGVASEPDVRTALTERLITAFQERRHEEIQRGVTLVGPHRDDVELFIGDLPAKGYASHGESWSLALALRLGGFQLVREEGTEPVLVLDDVFAELDTLRRDRLAGAVADAEQVLITAAVGADVPDFPSQRRFRVAAGTVSLEDGRALRDGRGATSSGQLDTGFPEGEEGASPSSPEGEAGASPSFPEVRAAASLEGPPQGMSDD</sequence>
<dbReference type="GO" id="GO:0009432">
    <property type="term" value="P:SOS response"/>
    <property type="evidence" value="ECO:0007669"/>
    <property type="project" value="UniProtKB-UniRule"/>
</dbReference>
<comment type="function">
    <text evidence="12 13 14">The RecF protein is involved in DNA metabolism; it is required for DNA replication and normal SOS inducibility. RecF binds preferentially to single-stranded, linear DNA. It also seems to bind ATP.</text>
</comment>
<dbReference type="PANTHER" id="PTHR32182">
    <property type="entry name" value="DNA REPLICATION AND REPAIR PROTEIN RECF"/>
    <property type="match status" value="1"/>
</dbReference>
<accession>A0A553JWZ7</accession>
<evidence type="ECO:0000256" key="8">
    <source>
        <dbReference type="ARBA" id="ARBA00022840"/>
    </source>
</evidence>
<dbReference type="SUPFAM" id="SSF52540">
    <property type="entry name" value="P-loop containing nucleoside triphosphate hydrolases"/>
    <property type="match status" value="1"/>
</dbReference>
<evidence type="ECO:0000256" key="11">
    <source>
        <dbReference type="ARBA" id="ARBA00023236"/>
    </source>
</evidence>
<dbReference type="GO" id="GO:0006260">
    <property type="term" value="P:DNA replication"/>
    <property type="evidence" value="ECO:0007669"/>
    <property type="project" value="UniProtKB-UniRule"/>
</dbReference>
<evidence type="ECO:0000256" key="15">
    <source>
        <dbReference type="SAM" id="MobiDB-lite"/>
    </source>
</evidence>
<evidence type="ECO:0000313" key="17">
    <source>
        <dbReference type="EMBL" id="TRY16972.1"/>
    </source>
</evidence>
<dbReference type="GO" id="GO:0003697">
    <property type="term" value="F:single-stranded DNA binding"/>
    <property type="evidence" value="ECO:0007669"/>
    <property type="project" value="UniProtKB-UniRule"/>
</dbReference>
<evidence type="ECO:0000256" key="2">
    <source>
        <dbReference type="ARBA" id="ARBA00008016"/>
    </source>
</evidence>
<comment type="caution">
    <text evidence="17">The sequence shown here is derived from an EMBL/GenBank/DDBJ whole genome shotgun (WGS) entry which is preliminary data.</text>
</comment>
<keyword evidence="9 13" id="KW-0238">DNA-binding</keyword>
<gene>
    <name evidence="13 17" type="primary">recF</name>
    <name evidence="17" type="ORF">FOJ82_14015</name>
</gene>
<evidence type="ECO:0000313" key="18">
    <source>
        <dbReference type="Proteomes" id="UP000317638"/>
    </source>
</evidence>
<protein>
    <recommendedName>
        <fullName evidence="3 13">DNA replication and repair protein RecF</fullName>
    </recommendedName>
</protein>
<feature type="domain" description="RecF/RecN/SMC N-terminal" evidence="16">
    <location>
        <begin position="3"/>
        <end position="356"/>
    </location>
</feature>
<dbReference type="Gene3D" id="3.40.50.300">
    <property type="entry name" value="P-loop containing nucleotide triphosphate hydrolases"/>
    <property type="match status" value="1"/>
</dbReference>
<keyword evidence="5 13" id="KW-0235">DNA replication</keyword>
<dbReference type="PANTHER" id="PTHR32182:SF0">
    <property type="entry name" value="DNA REPLICATION AND REPAIR PROTEIN RECF"/>
    <property type="match status" value="1"/>
</dbReference>
<dbReference type="OrthoDB" id="9803889at2"/>
<dbReference type="GO" id="GO:0006302">
    <property type="term" value="P:double-strand break repair"/>
    <property type="evidence" value="ECO:0007669"/>
    <property type="project" value="TreeGrafter"/>
</dbReference>
<dbReference type="InterPro" id="IPR042174">
    <property type="entry name" value="RecF_2"/>
</dbReference>
<dbReference type="Gene3D" id="1.20.1050.90">
    <property type="entry name" value="RecF/RecN/SMC, N-terminal domain"/>
    <property type="match status" value="1"/>
</dbReference>
<keyword evidence="6 13" id="KW-0547">Nucleotide-binding</keyword>
<dbReference type="InterPro" id="IPR001238">
    <property type="entry name" value="DNA-binding_RecF"/>
</dbReference>
<feature type="binding site" evidence="13">
    <location>
        <begin position="30"/>
        <end position="37"/>
    </location>
    <ligand>
        <name>ATP</name>
        <dbReference type="ChEBI" id="CHEBI:30616"/>
    </ligand>
</feature>
<evidence type="ECO:0000256" key="13">
    <source>
        <dbReference type="HAMAP-Rule" id="MF_00365"/>
    </source>
</evidence>
<evidence type="ECO:0000256" key="14">
    <source>
        <dbReference type="RuleBase" id="RU000578"/>
    </source>
</evidence>
<dbReference type="AlphaFoldDB" id="A0A553JWZ7"/>
<organism evidence="17 18">
    <name type="scientific">Tessaracoccus rhinocerotis</name>
    <dbReference type="NCBI Taxonomy" id="1689449"/>
    <lineage>
        <taxon>Bacteria</taxon>
        <taxon>Bacillati</taxon>
        <taxon>Actinomycetota</taxon>
        <taxon>Actinomycetes</taxon>
        <taxon>Propionibacteriales</taxon>
        <taxon>Propionibacteriaceae</taxon>
        <taxon>Tessaracoccus</taxon>
    </lineage>
</organism>
<dbReference type="InterPro" id="IPR003395">
    <property type="entry name" value="RecF/RecN/SMC_N"/>
</dbReference>
<feature type="compositionally biased region" description="Low complexity" evidence="15">
    <location>
        <begin position="408"/>
        <end position="423"/>
    </location>
</feature>
<comment type="similarity">
    <text evidence="2 13 14">Belongs to the RecF family.</text>
</comment>
<evidence type="ECO:0000256" key="7">
    <source>
        <dbReference type="ARBA" id="ARBA00022763"/>
    </source>
</evidence>
<dbReference type="InterPro" id="IPR018078">
    <property type="entry name" value="DNA-binding_RecF_CS"/>
</dbReference>
<keyword evidence="18" id="KW-1185">Reference proteome</keyword>
<dbReference type="HAMAP" id="MF_00365">
    <property type="entry name" value="RecF"/>
    <property type="match status" value="1"/>
</dbReference>
<dbReference type="PROSITE" id="PS00618">
    <property type="entry name" value="RECF_2"/>
    <property type="match status" value="1"/>
</dbReference>
<evidence type="ECO:0000256" key="10">
    <source>
        <dbReference type="ARBA" id="ARBA00023204"/>
    </source>
</evidence>
<keyword evidence="10 13" id="KW-0234">DNA repair</keyword>
<dbReference type="InterPro" id="IPR027417">
    <property type="entry name" value="P-loop_NTPase"/>
</dbReference>
<evidence type="ECO:0000256" key="9">
    <source>
        <dbReference type="ARBA" id="ARBA00023125"/>
    </source>
</evidence>
<evidence type="ECO:0000256" key="6">
    <source>
        <dbReference type="ARBA" id="ARBA00022741"/>
    </source>
</evidence>
<dbReference type="Pfam" id="PF02463">
    <property type="entry name" value="SMC_N"/>
    <property type="match status" value="1"/>
</dbReference>
<dbReference type="GO" id="GO:0000731">
    <property type="term" value="P:DNA synthesis involved in DNA repair"/>
    <property type="evidence" value="ECO:0007669"/>
    <property type="project" value="TreeGrafter"/>
</dbReference>
<evidence type="ECO:0000256" key="3">
    <source>
        <dbReference type="ARBA" id="ARBA00020170"/>
    </source>
</evidence>
<dbReference type="NCBIfam" id="TIGR00611">
    <property type="entry name" value="recf"/>
    <property type="match status" value="1"/>
</dbReference>
<feature type="region of interest" description="Disordered" evidence="15">
    <location>
        <begin position="384"/>
        <end position="443"/>
    </location>
</feature>
<dbReference type="GO" id="GO:0005737">
    <property type="term" value="C:cytoplasm"/>
    <property type="evidence" value="ECO:0007669"/>
    <property type="project" value="UniProtKB-SubCell"/>
</dbReference>
<evidence type="ECO:0000256" key="1">
    <source>
        <dbReference type="ARBA" id="ARBA00004496"/>
    </source>
</evidence>
<keyword evidence="11 13" id="KW-0742">SOS response</keyword>
<proteinExistence type="inferred from homology"/>
<comment type="subcellular location">
    <subcellularLocation>
        <location evidence="1 13 14">Cytoplasm</location>
    </subcellularLocation>
</comment>
<dbReference type="PROSITE" id="PS00617">
    <property type="entry name" value="RECF_1"/>
    <property type="match status" value="1"/>
</dbReference>
<keyword evidence="7 13" id="KW-0227">DNA damage</keyword>
<evidence type="ECO:0000256" key="5">
    <source>
        <dbReference type="ARBA" id="ARBA00022705"/>
    </source>
</evidence>
<reference evidence="17 18" key="1">
    <citation type="submission" date="2019-07" db="EMBL/GenBank/DDBJ databases">
        <authorList>
            <person name="Zhou L.-Y."/>
        </authorList>
    </citation>
    <scope>NUCLEOTIDE SEQUENCE [LARGE SCALE GENOMIC DNA]</scope>
    <source>
        <strain evidence="17 18">YIM 101269</strain>
    </source>
</reference>
<keyword evidence="8 13" id="KW-0067">ATP-binding</keyword>
<dbReference type="CDD" id="cd03242">
    <property type="entry name" value="ABC_RecF"/>
    <property type="match status" value="1"/>
</dbReference>
<dbReference type="GO" id="GO:0005524">
    <property type="term" value="F:ATP binding"/>
    <property type="evidence" value="ECO:0007669"/>
    <property type="project" value="UniProtKB-UniRule"/>
</dbReference>
<dbReference type="Proteomes" id="UP000317638">
    <property type="component" value="Unassembled WGS sequence"/>
</dbReference>
<evidence type="ECO:0000259" key="16">
    <source>
        <dbReference type="Pfam" id="PF02463"/>
    </source>
</evidence>
<name>A0A553JWZ7_9ACTN</name>
<keyword evidence="4 13" id="KW-0963">Cytoplasm</keyword>